<proteinExistence type="predicted"/>
<gene>
    <name evidence="1" type="ORF">NK6_8877</name>
</gene>
<name>A0A0E4BVI8_9BRAD</name>
<evidence type="ECO:0000313" key="1">
    <source>
        <dbReference type="EMBL" id="BAR62021.1"/>
    </source>
</evidence>
<dbReference type="EMBL" id="AP014685">
    <property type="protein sequence ID" value="BAR62021.1"/>
    <property type="molecule type" value="Genomic_DNA"/>
</dbReference>
<dbReference type="AlphaFoldDB" id="A0A0E4BVI8"/>
<organism evidence="1 2">
    <name type="scientific">Bradyrhizobium diazoefficiens</name>
    <dbReference type="NCBI Taxonomy" id="1355477"/>
    <lineage>
        <taxon>Bacteria</taxon>
        <taxon>Pseudomonadati</taxon>
        <taxon>Pseudomonadota</taxon>
        <taxon>Alphaproteobacteria</taxon>
        <taxon>Hyphomicrobiales</taxon>
        <taxon>Nitrobacteraceae</taxon>
        <taxon>Bradyrhizobium</taxon>
    </lineage>
</organism>
<dbReference type="Proteomes" id="UP000063308">
    <property type="component" value="Chromosome"/>
</dbReference>
<reference evidence="1 2" key="1">
    <citation type="submission" date="2014-11" db="EMBL/GenBank/DDBJ databases">
        <title>Symbiosis island explosion on the genome of extra-slow-growing strains of soybean bradyrhizobia with massive insertion sequences.</title>
        <authorList>
            <person name="Iida T."/>
            <person name="Minamisawa K."/>
        </authorList>
    </citation>
    <scope>NUCLEOTIDE SEQUENCE [LARGE SCALE GENOMIC DNA]</scope>
    <source>
        <strain evidence="1 2">NK6</strain>
    </source>
</reference>
<evidence type="ECO:0000313" key="2">
    <source>
        <dbReference type="Proteomes" id="UP000063308"/>
    </source>
</evidence>
<accession>A0A0E4BVI8</accession>
<sequence length="30" mass="3074">MLAAGGRAFAPAVYPQTSLVVVENLQGTDP</sequence>
<protein>
    <submittedName>
        <fullName evidence="1">Uncharacterized protein</fullName>
    </submittedName>
</protein>